<evidence type="ECO:0000313" key="9">
    <source>
        <dbReference type="EMBL" id="CNK80005.1"/>
    </source>
</evidence>
<dbReference type="SUPFAM" id="SSF53335">
    <property type="entry name" value="S-adenosyl-L-methionine-dependent methyltransferases"/>
    <property type="match status" value="1"/>
</dbReference>
<evidence type="ECO:0000259" key="8">
    <source>
        <dbReference type="PROSITE" id="PS50123"/>
    </source>
</evidence>
<organism evidence="9 10">
    <name type="scientific">Yersinia aleksiciae</name>
    <dbReference type="NCBI Taxonomy" id="263819"/>
    <lineage>
        <taxon>Bacteria</taxon>
        <taxon>Pseudomonadati</taxon>
        <taxon>Pseudomonadota</taxon>
        <taxon>Gammaproteobacteria</taxon>
        <taxon>Enterobacterales</taxon>
        <taxon>Yersiniaceae</taxon>
        <taxon>Yersinia</taxon>
    </lineage>
</organism>
<dbReference type="Gene3D" id="3.40.50.150">
    <property type="entry name" value="Vaccinia Virus protein VP39"/>
    <property type="match status" value="1"/>
</dbReference>
<dbReference type="PANTHER" id="PTHR24422:SF19">
    <property type="entry name" value="CHEMOTAXIS PROTEIN METHYLTRANSFERASE"/>
    <property type="match status" value="1"/>
</dbReference>
<keyword evidence="3 5" id="KW-0808">Transferase</keyword>
<feature type="binding site" evidence="6">
    <location>
        <position position="105"/>
    </location>
    <ligand>
        <name>S-adenosyl-L-methionine</name>
        <dbReference type="ChEBI" id="CHEBI:59789"/>
    </ligand>
</feature>
<dbReference type="SMART" id="SM00138">
    <property type="entry name" value="MeTrc"/>
    <property type="match status" value="1"/>
</dbReference>
<feature type="domain" description="CheR-type methyltransferase" evidence="8">
    <location>
        <begin position="28"/>
        <end position="299"/>
    </location>
</feature>
<feature type="binding site" evidence="6">
    <location>
        <begin position="243"/>
        <end position="244"/>
    </location>
    <ligand>
        <name>S-adenosyl-L-methionine</name>
        <dbReference type="ChEBI" id="CHEBI:59789"/>
    </ligand>
</feature>
<evidence type="ECO:0000256" key="5">
    <source>
        <dbReference type="PIRNR" id="PIRNR000410"/>
    </source>
</evidence>
<comment type="function">
    <text evidence="5">Methylation of the membrane-bound methyl-accepting chemotaxis proteins (MCP) to form gamma-glutamyl methyl ester residues in MCP.</text>
</comment>
<evidence type="ECO:0000256" key="6">
    <source>
        <dbReference type="PIRSR" id="PIRSR000410-1"/>
    </source>
</evidence>
<name>A0A0T9TFN9_YERAE</name>
<feature type="binding site" evidence="6">
    <location>
        <position position="111"/>
    </location>
    <ligand>
        <name>S-adenosyl-L-methionine</name>
        <dbReference type="ChEBI" id="CHEBI:59789"/>
    </ligand>
</feature>
<dbReference type="CDD" id="cd02440">
    <property type="entry name" value="AdoMet_MTases"/>
    <property type="match status" value="1"/>
</dbReference>
<dbReference type="InterPro" id="IPR000780">
    <property type="entry name" value="CheR_MeTrfase"/>
</dbReference>
<dbReference type="InterPro" id="IPR036804">
    <property type="entry name" value="CheR_N_sf"/>
</dbReference>
<keyword evidence="4 5" id="KW-0949">S-adenosyl-L-methionine</keyword>
<dbReference type="STRING" id="28152.CH54_808"/>
<comment type="catalytic activity">
    <reaction evidence="1 5">
        <text>L-glutamyl-[protein] + S-adenosyl-L-methionine = [protein]-L-glutamate 5-O-methyl ester + S-adenosyl-L-homocysteine</text>
        <dbReference type="Rhea" id="RHEA:24452"/>
        <dbReference type="Rhea" id="RHEA-COMP:10208"/>
        <dbReference type="Rhea" id="RHEA-COMP:10311"/>
        <dbReference type="ChEBI" id="CHEBI:29973"/>
        <dbReference type="ChEBI" id="CHEBI:57856"/>
        <dbReference type="ChEBI" id="CHEBI:59789"/>
        <dbReference type="ChEBI" id="CHEBI:82795"/>
        <dbReference type="EC" id="2.1.1.80"/>
    </reaction>
</comment>
<evidence type="ECO:0000313" key="10">
    <source>
        <dbReference type="Proteomes" id="UP000040088"/>
    </source>
</evidence>
<dbReference type="Gene3D" id="1.10.155.10">
    <property type="entry name" value="Chemotaxis receptor methyltransferase CheR, N-terminal domain"/>
    <property type="match status" value="1"/>
</dbReference>
<dbReference type="InterPro" id="IPR026024">
    <property type="entry name" value="Chemotaxis_MeTrfase_CheR"/>
</dbReference>
<feature type="binding site" evidence="6">
    <location>
        <position position="107"/>
    </location>
    <ligand>
        <name>S-adenosyl-L-methionine</name>
        <dbReference type="ChEBI" id="CHEBI:59789"/>
    </ligand>
</feature>
<evidence type="ECO:0000256" key="3">
    <source>
        <dbReference type="ARBA" id="ARBA00022679"/>
    </source>
</evidence>
<dbReference type="NCBIfam" id="NF007902">
    <property type="entry name" value="PRK10611.1"/>
    <property type="match status" value="1"/>
</dbReference>
<feature type="region of interest" description="Disordered" evidence="7">
    <location>
        <begin position="1"/>
        <end position="20"/>
    </location>
</feature>
<reference evidence="10" key="1">
    <citation type="submission" date="2015-03" db="EMBL/GenBank/DDBJ databases">
        <authorList>
            <consortium name="Pathogen Informatics"/>
        </authorList>
    </citation>
    <scope>NUCLEOTIDE SEQUENCE [LARGE SCALE GENOMIC DNA]</scope>
    <source>
        <strain evidence="10">IP27925</strain>
    </source>
</reference>
<evidence type="ECO:0000256" key="1">
    <source>
        <dbReference type="ARBA" id="ARBA00001541"/>
    </source>
</evidence>
<dbReference type="EC" id="2.1.1.80" evidence="5"/>
<dbReference type="InterPro" id="IPR029063">
    <property type="entry name" value="SAM-dependent_MTases_sf"/>
</dbReference>
<dbReference type="SUPFAM" id="SSF47757">
    <property type="entry name" value="Chemotaxis receptor methyltransferase CheR, N-terminal domain"/>
    <property type="match status" value="1"/>
</dbReference>
<protein>
    <recommendedName>
        <fullName evidence="5">Chemotaxis protein methyltransferase</fullName>
        <ecNumber evidence="5">2.1.1.80</ecNumber>
    </recommendedName>
</protein>
<dbReference type="GO" id="GO:0008983">
    <property type="term" value="F:protein-glutamate O-methyltransferase activity"/>
    <property type="evidence" value="ECO:0007669"/>
    <property type="project" value="UniProtKB-EC"/>
</dbReference>
<dbReference type="InterPro" id="IPR022642">
    <property type="entry name" value="CheR_C"/>
</dbReference>
<feature type="binding site" evidence="6">
    <location>
        <position position="167"/>
    </location>
    <ligand>
        <name>S-adenosyl-L-methionine</name>
        <dbReference type="ChEBI" id="CHEBI:59789"/>
    </ligand>
</feature>
<feature type="binding site" evidence="6">
    <location>
        <begin position="225"/>
        <end position="226"/>
    </location>
    <ligand>
        <name>S-adenosyl-L-methionine</name>
        <dbReference type="ChEBI" id="CHEBI:59789"/>
    </ligand>
</feature>
<dbReference type="Pfam" id="PF03705">
    <property type="entry name" value="CheR_N"/>
    <property type="match status" value="1"/>
</dbReference>
<proteinExistence type="predicted"/>
<dbReference type="PROSITE" id="PS50123">
    <property type="entry name" value="CHER"/>
    <property type="match status" value="1"/>
</dbReference>
<dbReference type="PRINTS" id="PR00996">
    <property type="entry name" value="CHERMTFRASE"/>
</dbReference>
<sequence>MKSSSMKQSSLNQAAQPSPQESGSILTQMIQRLPLSDVHFRRICQLIYQRAGIVLADHKREMVYNRLVRRLRLLDINDFGQYLALLESDPNSAEWQAFVNALTTNLTAFFREAHHFPILAEHARQRAGNYSVWSTAASTGEEPYSIAMTLSDALGNRAGSCQVLASDIDTQVLEKATSGVYRQDELRSLSAQQMQRYFLRGTGPHQGMVRVRPELANMIQFQQLNLLAPEWALPGQFDAIFCRNVMIYFDKETQERILRRFVPLLKPGGLMFAGHSENFSQISREFYLRGQTVYGLTKER</sequence>
<keyword evidence="2 5" id="KW-0489">Methyltransferase</keyword>
<evidence type="ECO:0000256" key="2">
    <source>
        <dbReference type="ARBA" id="ARBA00022603"/>
    </source>
</evidence>
<dbReference type="InterPro" id="IPR022641">
    <property type="entry name" value="CheR_N"/>
</dbReference>
<dbReference type="GO" id="GO:0032259">
    <property type="term" value="P:methylation"/>
    <property type="evidence" value="ECO:0007669"/>
    <property type="project" value="UniProtKB-KW"/>
</dbReference>
<evidence type="ECO:0000256" key="7">
    <source>
        <dbReference type="SAM" id="MobiDB-lite"/>
    </source>
</evidence>
<dbReference type="EMBL" id="CQEM01000003">
    <property type="protein sequence ID" value="CNK80005.1"/>
    <property type="molecule type" value="Genomic_DNA"/>
</dbReference>
<dbReference type="InterPro" id="IPR050903">
    <property type="entry name" value="Bact_Chemotaxis_MeTrfase"/>
</dbReference>
<dbReference type="PIRSF" id="PIRSF000410">
    <property type="entry name" value="CheR"/>
    <property type="match status" value="1"/>
</dbReference>
<dbReference type="Pfam" id="PF01739">
    <property type="entry name" value="CheR"/>
    <property type="match status" value="1"/>
</dbReference>
<dbReference type="AlphaFoldDB" id="A0A0T9TFN9"/>
<evidence type="ECO:0000256" key="4">
    <source>
        <dbReference type="ARBA" id="ARBA00022691"/>
    </source>
</evidence>
<dbReference type="Proteomes" id="UP000040088">
    <property type="component" value="Unassembled WGS sequence"/>
</dbReference>
<dbReference type="PANTHER" id="PTHR24422">
    <property type="entry name" value="CHEMOTAXIS PROTEIN METHYLTRANSFERASE"/>
    <property type="match status" value="1"/>
</dbReference>
<gene>
    <name evidence="9" type="primary">cheR</name>
    <name evidence="9" type="ORF">ERS008460_00924</name>
</gene>
<accession>A0A0T9TFN9</accession>
<feature type="binding site" evidence="6">
    <location>
        <position position="142"/>
    </location>
    <ligand>
        <name>S-adenosyl-L-methionine</name>
        <dbReference type="ChEBI" id="CHEBI:59789"/>
    </ligand>
</feature>